<dbReference type="UniPathway" id="UPA00077">
    <property type="reaction ID" value="UER00156"/>
</dbReference>
<reference evidence="15 16" key="1">
    <citation type="submission" date="2015-01" db="EMBL/GenBank/DDBJ databases">
        <title>Draft genome of Anoxybacillus thermarum strain AF/04.</title>
        <authorList>
            <person name="Poli A."/>
            <person name="Nicolaus B."/>
            <person name="Chan K.-G."/>
            <person name="Kahar U.M."/>
            <person name="Yaakob A.S."/>
            <person name="Chan C.S."/>
            <person name="Goh K.M."/>
        </authorList>
    </citation>
    <scope>NUCLEOTIDE SEQUENCE [LARGE SCALE GENOMIC DNA]</scope>
    <source>
        <strain evidence="15 16">AF/04</strain>
    </source>
</reference>
<dbReference type="SUPFAM" id="SSF51717">
    <property type="entry name" value="Dihydropteroate synthetase-like"/>
    <property type="match status" value="1"/>
</dbReference>
<organism evidence="15 16">
    <name type="scientific">Anoxybacillus thermarum</name>
    <dbReference type="NCBI Taxonomy" id="404937"/>
    <lineage>
        <taxon>Bacteria</taxon>
        <taxon>Bacillati</taxon>
        <taxon>Bacillota</taxon>
        <taxon>Bacilli</taxon>
        <taxon>Bacillales</taxon>
        <taxon>Anoxybacillaceae</taxon>
        <taxon>Anoxybacillus</taxon>
    </lineage>
</organism>
<evidence type="ECO:0000256" key="7">
    <source>
        <dbReference type="ARBA" id="ARBA00022679"/>
    </source>
</evidence>
<feature type="domain" description="Pterin-binding" evidence="14">
    <location>
        <begin position="18"/>
        <end position="264"/>
    </location>
</feature>
<evidence type="ECO:0000259" key="14">
    <source>
        <dbReference type="PROSITE" id="PS50972"/>
    </source>
</evidence>
<dbReference type="EC" id="2.5.1.15" evidence="5 13"/>
<protein>
    <recommendedName>
        <fullName evidence="6 13">Dihydropteroate synthase</fullName>
        <shortName evidence="13">DHPS</shortName>
        <ecNumber evidence="5 13">2.5.1.15</ecNumber>
    </recommendedName>
    <alternativeName>
        <fullName evidence="11 13">Dihydropteroate pyrophosphorylase</fullName>
    </alternativeName>
</protein>
<dbReference type="PANTHER" id="PTHR20941">
    <property type="entry name" value="FOLATE SYNTHESIS PROTEINS"/>
    <property type="match status" value="1"/>
</dbReference>
<dbReference type="Pfam" id="PF00809">
    <property type="entry name" value="Pterin_bind"/>
    <property type="match status" value="1"/>
</dbReference>
<dbReference type="Proteomes" id="UP000032102">
    <property type="component" value="Unassembled WGS sequence"/>
</dbReference>
<dbReference type="InterPro" id="IPR011005">
    <property type="entry name" value="Dihydropteroate_synth-like_sf"/>
</dbReference>
<comment type="catalytic activity">
    <reaction evidence="1">
        <text>(7,8-dihydropterin-6-yl)methyl diphosphate + 4-aminobenzoate = 7,8-dihydropteroate + diphosphate</text>
        <dbReference type="Rhea" id="RHEA:19949"/>
        <dbReference type="ChEBI" id="CHEBI:17836"/>
        <dbReference type="ChEBI" id="CHEBI:17839"/>
        <dbReference type="ChEBI" id="CHEBI:33019"/>
        <dbReference type="ChEBI" id="CHEBI:72950"/>
        <dbReference type="EC" id="2.5.1.15"/>
    </reaction>
</comment>
<dbReference type="Gene3D" id="3.20.20.20">
    <property type="entry name" value="Dihydropteroate synthase-like"/>
    <property type="match status" value="1"/>
</dbReference>
<evidence type="ECO:0000256" key="13">
    <source>
        <dbReference type="RuleBase" id="RU361205"/>
    </source>
</evidence>
<dbReference type="PROSITE" id="PS50972">
    <property type="entry name" value="PTERIN_BINDING"/>
    <property type="match status" value="1"/>
</dbReference>
<dbReference type="AlphaFoldDB" id="A0A0D0Q7B3"/>
<dbReference type="GO" id="GO:0046654">
    <property type="term" value="P:tetrahydrofolate biosynthetic process"/>
    <property type="evidence" value="ECO:0007669"/>
    <property type="project" value="UniProtKB-UniPathway"/>
</dbReference>
<evidence type="ECO:0000256" key="2">
    <source>
        <dbReference type="ARBA" id="ARBA00001946"/>
    </source>
</evidence>
<dbReference type="PROSITE" id="PS00792">
    <property type="entry name" value="DHPS_1"/>
    <property type="match status" value="1"/>
</dbReference>
<evidence type="ECO:0000313" key="15">
    <source>
        <dbReference type="EMBL" id="KIQ93843.1"/>
    </source>
</evidence>
<dbReference type="EMBL" id="JXTH01000042">
    <property type="protein sequence ID" value="KIQ93843.1"/>
    <property type="molecule type" value="Genomic_DNA"/>
</dbReference>
<keyword evidence="7 13" id="KW-0808">Transferase</keyword>
<evidence type="ECO:0000256" key="9">
    <source>
        <dbReference type="ARBA" id="ARBA00022842"/>
    </source>
</evidence>
<dbReference type="FunFam" id="3.20.20.20:FF:000006">
    <property type="entry name" value="Dihydropteroate synthase"/>
    <property type="match status" value="1"/>
</dbReference>
<comment type="cofactor">
    <cofactor evidence="2 13">
        <name>Mg(2+)</name>
        <dbReference type="ChEBI" id="CHEBI:18420"/>
    </cofactor>
</comment>
<keyword evidence="8 13" id="KW-0479">Metal-binding</keyword>
<dbReference type="NCBIfam" id="TIGR01496">
    <property type="entry name" value="DHPS"/>
    <property type="match status" value="1"/>
</dbReference>
<dbReference type="InterPro" id="IPR000489">
    <property type="entry name" value="Pterin-binding_dom"/>
</dbReference>
<sequence>MIDVIYCGKHKLDLRKQTVIMGILNATPDSFSDGGKFNHVEQAIERAKQLVAEGAHIIDIGGESTRPGAEKVPLEEELRRVIPIVEAVAKAVDVPISIDTYKAEVAKQAIEAGATMINDVWGAKADPNMAKVAANYGVPIVLMHNRHDRNYKDFISDMINDLKESIHLVKQAGVTDEQIIIDPGIGFAKTVEHNLEVMRRLDEFSVFGYPILLGTSRKSFIGHVLDLPVHERVEGTGATVCLGIAKGVHIVRVHDVLPIARMAKMMDAMVGKGWEYER</sequence>
<dbReference type="PANTHER" id="PTHR20941:SF1">
    <property type="entry name" value="FOLIC ACID SYNTHESIS PROTEIN FOL1"/>
    <property type="match status" value="1"/>
</dbReference>
<keyword evidence="9 13" id="KW-0460">Magnesium</keyword>
<gene>
    <name evidence="15" type="ORF">LH47_02060</name>
</gene>
<dbReference type="PROSITE" id="PS00793">
    <property type="entry name" value="DHPS_2"/>
    <property type="match status" value="1"/>
</dbReference>
<evidence type="ECO:0000256" key="8">
    <source>
        <dbReference type="ARBA" id="ARBA00022723"/>
    </source>
</evidence>
<evidence type="ECO:0000256" key="4">
    <source>
        <dbReference type="ARBA" id="ARBA00009503"/>
    </source>
</evidence>
<comment type="function">
    <text evidence="12 13">Catalyzes the condensation of para-aminobenzoate (pABA) with 6-hydroxymethyl-7,8-dihydropterin diphosphate (DHPt-PP) to form 7,8-dihydropteroate (H2Pte), the immediate precursor of folate derivatives.</text>
</comment>
<name>A0A0D0Q7B3_9BACL</name>
<dbReference type="GO" id="GO:0046872">
    <property type="term" value="F:metal ion binding"/>
    <property type="evidence" value="ECO:0007669"/>
    <property type="project" value="UniProtKB-KW"/>
</dbReference>
<comment type="pathway">
    <text evidence="3 13">Cofactor biosynthesis; tetrahydrofolate biosynthesis; 7,8-dihydrofolate from 2-amino-4-hydroxy-6-hydroxymethyl-7,8-dihydropteridine diphosphate and 4-aminobenzoate: step 1/2.</text>
</comment>
<dbReference type="GO" id="GO:0005829">
    <property type="term" value="C:cytosol"/>
    <property type="evidence" value="ECO:0007669"/>
    <property type="project" value="TreeGrafter"/>
</dbReference>
<proteinExistence type="inferred from homology"/>
<dbReference type="CDD" id="cd00739">
    <property type="entry name" value="DHPS"/>
    <property type="match status" value="1"/>
</dbReference>
<evidence type="ECO:0000256" key="10">
    <source>
        <dbReference type="ARBA" id="ARBA00022909"/>
    </source>
</evidence>
<dbReference type="InterPro" id="IPR045031">
    <property type="entry name" value="DHP_synth-like"/>
</dbReference>
<evidence type="ECO:0000256" key="1">
    <source>
        <dbReference type="ARBA" id="ARBA00000012"/>
    </source>
</evidence>
<evidence type="ECO:0000256" key="3">
    <source>
        <dbReference type="ARBA" id="ARBA00004763"/>
    </source>
</evidence>
<evidence type="ECO:0000256" key="5">
    <source>
        <dbReference type="ARBA" id="ARBA00012458"/>
    </source>
</evidence>
<evidence type="ECO:0000256" key="6">
    <source>
        <dbReference type="ARBA" id="ARBA00016919"/>
    </source>
</evidence>
<evidence type="ECO:0000256" key="12">
    <source>
        <dbReference type="ARBA" id="ARBA00053449"/>
    </source>
</evidence>
<accession>A0A0D0Q7B3</accession>
<evidence type="ECO:0000313" key="16">
    <source>
        <dbReference type="Proteomes" id="UP000032102"/>
    </source>
</evidence>
<keyword evidence="16" id="KW-1185">Reference proteome</keyword>
<comment type="caution">
    <text evidence="15">The sequence shown here is derived from an EMBL/GenBank/DDBJ whole genome shotgun (WGS) entry which is preliminary data.</text>
</comment>
<evidence type="ECO:0000256" key="11">
    <source>
        <dbReference type="ARBA" id="ARBA00030193"/>
    </source>
</evidence>
<dbReference type="InterPro" id="IPR006390">
    <property type="entry name" value="DHP_synth_dom"/>
</dbReference>
<dbReference type="PATRIC" id="fig|404937.3.peg.2188"/>
<dbReference type="GO" id="GO:0046656">
    <property type="term" value="P:folic acid biosynthetic process"/>
    <property type="evidence" value="ECO:0007669"/>
    <property type="project" value="UniProtKB-KW"/>
</dbReference>
<comment type="similarity">
    <text evidence="4 13">Belongs to the DHPS family.</text>
</comment>
<keyword evidence="10 13" id="KW-0289">Folate biosynthesis</keyword>
<dbReference type="GO" id="GO:0004156">
    <property type="term" value="F:dihydropteroate synthase activity"/>
    <property type="evidence" value="ECO:0007669"/>
    <property type="project" value="UniProtKB-EC"/>
</dbReference>